<protein>
    <submittedName>
        <fullName evidence="2">Uncharacterized protein</fullName>
    </submittedName>
</protein>
<keyword evidence="1" id="KW-0812">Transmembrane</keyword>
<dbReference type="EMBL" id="REGN01002003">
    <property type="protein sequence ID" value="RNA31035.1"/>
    <property type="molecule type" value="Genomic_DNA"/>
</dbReference>
<feature type="transmembrane region" description="Helical" evidence="1">
    <location>
        <begin position="47"/>
        <end position="73"/>
    </location>
</feature>
<name>A0A3M7S5W5_BRAPC</name>
<dbReference type="AlphaFoldDB" id="A0A3M7S5W5"/>
<organism evidence="2 3">
    <name type="scientific">Brachionus plicatilis</name>
    <name type="common">Marine rotifer</name>
    <name type="synonym">Brachionus muelleri</name>
    <dbReference type="NCBI Taxonomy" id="10195"/>
    <lineage>
        <taxon>Eukaryota</taxon>
        <taxon>Metazoa</taxon>
        <taxon>Spiralia</taxon>
        <taxon>Gnathifera</taxon>
        <taxon>Rotifera</taxon>
        <taxon>Eurotatoria</taxon>
        <taxon>Monogononta</taxon>
        <taxon>Pseudotrocha</taxon>
        <taxon>Ploima</taxon>
        <taxon>Brachionidae</taxon>
        <taxon>Brachionus</taxon>
    </lineage>
</organism>
<evidence type="ECO:0000313" key="3">
    <source>
        <dbReference type="Proteomes" id="UP000276133"/>
    </source>
</evidence>
<keyword evidence="1" id="KW-1133">Transmembrane helix</keyword>
<comment type="caution">
    <text evidence="2">The sequence shown here is derived from an EMBL/GenBank/DDBJ whole genome shotgun (WGS) entry which is preliminary data.</text>
</comment>
<feature type="non-terminal residue" evidence="2">
    <location>
        <position position="1"/>
    </location>
</feature>
<sequence length="103" mass="11441">ARMSLVFSNAARETQLACGDNKISLNIFYVSINKYMLAHQMTANNRYFAFVMFVSYATAATTGLKGAASVVYARPYNPSGHRSTLFKISTIHAGHTFGFKEEF</sequence>
<proteinExistence type="predicted"/>
<dbReference type="Proteomes" id="UP000276133">
    <property type="component" value="Unassembled WGS sequence"/>
</dbReference>
<keyword evidence="1" id="KW-0472">Membrane</keyword>
<keyword evidence="3" id="KW-1185">Reference proteome</keyword>
<gene>
    <name evidence="2" type="ORF">BpHYR1_018685</name>
</gene>
<evidence type="ECO:0000313" key="2">
    <source>
        <dbReference type="EMBL" id="RNA31035.1"/>
    </source>
</evidence>
<evidence type="ECO:0000256" key="1">
    <source>
        <dbReference type="SAM" id="Phobius"/>
    </source>
</evidence>
<reference evidence="2 3" key="1">
    <citation type="journal article" date="2018" name="Sci. Rep.">
        <title>Genomic signatures of local adaptation to the degree of environmental predictability in rotifers.</title>
        <authorList>
            <person name="Franch-Gras L."/>
            <person name="Hahn C."/>
            <person name="Garcia-Roger E.M."/>
            <person name="Carmona M.J."/>
            <person name="Serra M."/>
            <person name="Gomez A."/>
        </authorList>
    </citation>
    <scope>NUCLEOTIDE SEQUENCE [LARGE SCALE GENOMIC DNA]</scope>
    <source>
        <strain evidence="2">HYR1</strain>
    </source>
</reference>
<accession>A0A3M7S5W5</accession>